<dbReference type="Proteomes" id="UP000747399">
    <property type="component" value="Unassembled WGS sequence"/>
</dbReference>
<sequence>MHYQQQQQPQLAEPQRLDHIPGQQQPQLFDGNLPTSTVGTTLDVVGLQQKTAPEEWPRFGTFPLGSPKSLSASSPPQMQLTGTMPANHHLQPSRAPMEVQPLQELIGGNWLFVVFVPYFVATALQDTHLRIGLIVATAISCTVFFTGLLMFVLNMRKVFPHILELLMPVIFIVQLGVSYHSTSYEKEIIRTYPFITHSALAGVCLVSMLICYPVGYQTAQELVHKMYMTNPDVHRVGLYTTAVLTGSLVTSCLLYLAPLCKGYDDQHFNALNLIFRLIYPCLATFLALIFVRFFPDIYLPNFAVVHGLNRKPRPWQSALEYYLSDAAVRRPPAILDPSMFQSSVEAATKAREATVMGRVASRYSHKPSFAPHYGPNGGYLGNEHTQATALAVPSPFLPHIPSASSDATLLHGGQPVARYSMGTEGTGRWDSFRGGVARAAPRTLSAGSPHSVYTYFASGPPAKPPLAVYALYGDYDGLSQTVQPVPQYATVPSPAVVAPPTAYYYNPQHLAIRRGGLEAYRRPLRTPMPTESPFLQSIEPERPPPMYAAGFRPAGLIPAVYPVDAAADTDLHGGTAAYGLGAEVRQHEAPGIYGMQQSGPQPAGSLPGYGLEAETAKPPAGTVYDATWGQTPRGGLVNDRVQEDSYGLLTEVQTADRRPLPPLPRAQQQILPGSMSANRPPYPSQFGVQREVAMQSPLEQDVGFGLDAEVSVQSPPSAALPPYMAPSPAGYGLGSQPQFGSHPRRMAAMESPSGGEMFGLDAEV</sequence>
<gene>
    <name evidence="3" type="ORF">Vafri_11018</name>
</gene>
<dbReference type="AlphaFoldDB" id="A0A8J4B7A8"/>
<accession>A0A8J4B7A8</accession>
<feature type="transmembrane region" description="Helical" evidence="2">
    <location>
        <begin position="236"/>
        <end position="257"/>
    </location>
</feature>
<evidence type="ECO:0000256" key="1">
    <source>
        <dbReference type="SAM" id="MobiDB-lite"/>
    </source>
</evidence>
<keyword evidence="2" id="KW-0812">Transmembrane</keyword>
<comment type="caution">
    <text evidence="3">The sequence shown here is derived from an EMBL/GenBank/DDBJ whole genome shotgun (WGS) entry which is preliminary data.</text>
</comment>
<name>A0A8J4B7A8_9CHLO</name>
<evidence type="ECO:0000313" key="4">
    <source>
        <dbReference type="Proteomes" id="UP000747399"/>
    </source>
</evidence>
<keyword evidence="2" id="KW-1133">Transmembrane helix</keyword>
<feature type="transmembrane region" description="Helical" evidence="2">
    <location>
        <begin position="131"/>
        <end position="153"/>
    </location>
</feature>
<feature type="region of interest" description="Disordered" evidence="1">
    <location>
        <begin position="714"/>
        <end position="764"/>
    </location>
</feature>
<feature type="transmembrane region" description="Helical" evidence="2">
    <location>
        <begin position="194"/>
        <end position="215"/>
    </location>
</feature>
<dbReference type="EMBL" id="BNCO01000021">
    <property type="protein sequence ID" value="GIL55562.1"/>
    <property type="molecule type" value="Genomic_DNA"/>
</dbReference>
<feature type="transmembrane region" description="Helical" evidence="2">
    <location>
        <begin position="105"/>
        <end position="125"/>
    </location>
</feature>
<feature type="transmembrane region" description="Helical" evidence="2">
    <location>
        <begin position="277"/>
        <end position="294"/>
    </location>
</feature>
<organism evidence="3 4">
    <name type="scientific">Volvox africanus</name>
    <dbReference type="NCBI Taxonomy" id="51714"/>
    <lineage>
        <taxon>Eukaryota</taxon>
        <taxon>Viridiplantae</taxon>
        <taxon>Chlorophyta</taxon>
        <taxon>core chlorophytes</taxon>
        <taxon>Chlorophyceae</taxon>
        <taxon>CS clade</taxon>
        <taxon>Chlamydomonadales</taxon>
        <taxon>Volvocaceae</taxon>
        <taxon>Volvox</taxon>
    </lineage>
</organism>
<feature type="transmembrane region" description="Helical" evidence="2">
    <location>
        <begin position="165"/>
        <end position="182"/>
    </location>
</feature>
<keyword evidence="2" id="KW-0472">Membrane</keyword>
<reference evidence="3" key="1">
    <citation type="journal article" date="2021" name="Proc. Natl. Acad. Sci. U.S.A.">
        <title>Three genomes in the algal genus Volvox reveal the fate of a haploid sex-determining region after a transition to homothallism.</title>
        <authorList>
            <person name="Yamamoto K."/>
            <person name="Hamaji T."/>
            <person name="Kawai-Toyooka H."/>
            <person name="Matsuzaki R."/>
            <person name="Takahashi F."/>
            <person name="Nishimura Y."/>
            <person name="Kawachi M."/>
            <person name="Noguchi H."/>
            <person name="Minakuchi Y."/>
            <person name="Umen J.G."/>
            <person name="Toyoda A."/>
            <person name="Nozaki H."/>
        </authorList>
    </citation>
    <scope>NUCLEOTIDE SEQUENCE</scope>
    <source>
        <strain evidence="3">NIES-3780</strain>
    </source>
</reference>
<evidence type="ECO:0000256" key="2">
    <source>
        <dbReference type="SAM" id="Phobius"/>
    </source>
</evidence>
<protein>
    <submittedName>
        <fullName evidence="3">Uncharacterized protein</fullName>
    </submittedName>
</protein>
<proteinExistence type="predicted"/>
<evidence type="ECO:0000313" key="3">
    <source>
        <dbReference type="EMBL" id="GIL55562.1"/>
    </source>
</evidence>
<keyword evidence="4" id="KW-1185">Reference proteome</keyword>